<dbReference type="PRINTS" id="PR00399">
    <property type="entry name" value="SYNAPTOTAGMN"/>
</dbReference>
<feature type="non-terminal residue" evidence="31">
    <location>
        <position position="668"/>
    </location>
</feature>
<evidence type="ECO:0000256" key="9">
    <source>
        <dbReference type="ARBA" id="ARBA00022737"/>
    </source>
</evidence>
<keyword evidence="11" id="KW-0862">Zinc</keyword>
<dbReference type="SUPFAM" id="SSF57903">
    <property type="entry name" value="FYVE/PHD zinc finger"/>
    <property type="match status" value="1"/>
</dbReference>
<dbReference type="Gene3D" id="3.30.40.10">
    <property type="entry name" value="Zinc/RING finger domain, C3HC4 (zinc finger)"/>
    <property type="match status" value="1"/>
</dbReference>
<evidence type="ECO:0000259" key="29">
    <source>
        <dbReference type="PROSITE" id="PS50178"/>
    </source>
</evidence>
<organism evidence="31 32">
    <name type="scientific">Anhinga anhinga</name>
    <name type="common">Anhinga</name>
    <name type="synonym">Plotus anhinga</name>
    <dbReference type="NCBI Taxonomy" id="56067"/>
    <lineage>
        <taxon>Eukaryota</taxon>
        <taxon>Metazoa</taxon>
        <taxon>Chordata</taxon>
        <taxon>Craniata</taxon>
        <taxon>Vertebrata</taxon>
        <taxon>Euteleostomi</taxon>
        <taxon>Archelosauria</taxon>
        <taxon>Archosauria</taxon>
        <taxon>Dinosauria</taxon>
        <taxon>Saurischia</taxon>
        <taxon>Theropoda</taxon>
        <taxon>Coelurosauria</taxon>
        <taxon>Aves</taxon>
        <taxon>Neognathae</taxon>
        <taxon>Neoaves</taxon>
        <taxon>Aequornithes</taxon>
        <taxon>Suliformes</taxon>
        <taxon>Anhingidae</taxon>
        <taxon>Anhinga</taxon>
    </lineage>
</organism>
<dbReference type="InterPro" id="IPR013083">
    <property type="entry name" value="Znf_RING/FYVE/PHD"/>
</dbReference>
<gene>
    <name evidence="31" type="primary">Rph3a</name>
    <name evidence="31" type="ORF">ANHANH_R13168</name>
</gene>
<evidence type="ECO:0000259" key="30">
    <source>
        <dbReference type="PROSITE" id="PS50916"/>
    </source>
</evidence>
<keyword evidence="20" id="KW-0968">Cytoplasmic vesicle</keyword>
<keyword evidence="8" id="KW-0479">Metal-binding</keyword>
<keyword evidence="16" id="KW-0446">Lipid-binding</keyword>
<feature type="compositionally biased region" description="Acidic residues" evidence="27">
    <location>
        <begin position="339"/>
        <end position="353"/>
    </location>
</feature>
<dbReference type="CDD" id="cd15762">
    <property type="entry name" value="FYVE_RP3A"/>
    <property type="match status" value="1"/>
</dbReference>
<dbReference type="InterPro" id="IPR000008">
    <property type="entry name" value="C2_dom"/>
</dbReference>
<keyword evidence="15" id="KW-0770">Synapse</keyword>
<feature type="domain" description="C2" evidence="28">
    <location>
        <begin position="524"/>
        <end position="657"/>
    </location>
</feature>
<dbReference type="Pfam" id="PF00168">
    <property type="entry name" value="C2"/>
    <property type="match status" value="2"/>
</dbReference>
<feature type="non-terminal residue" evidence="31">
    <location>
        <position position="1"/>
    </location>
</feature>
<protein>
    <recommendedName>
        <fullName evidence="24">Rabphilin-3A</fullName>
    </recommendedName>
    <alternativeName>
        <fullName evidence="25">Exophilin-1</fullName>
    </alternativeName>
</protein>
<keyword evidence="6" id="KW-0488">Methylation</keyword>
<dbReference type="FunFam" id="2.60.40.150:FF:000023">
    <property type="entry name" value="Double C2-like domain-containing protein"/>
    <property type="match status" value="1"/>
</dbReference>
<dbReference type="InterPro" id="IPR035892">
    <property type="entry name" value="C2_domain_sf"/>
</dbReference>
<evidence type="ECO:0000256" key="11">
    <source>
        <dbReference type="ARBA" id="ARBA00022833"/>
    </source>
</evidence>
<evidence type="ECO:0000256" key="18">
    <source>
        <dbReference type="ARBA" id="ARBA00023257"/>
    </source>
</evidence>
<keyword evidence="14" id="KW-0653">Protein transport</keyword>
<dbReference type="PROSITE" id="PS50178">
    <property type="entry name" value="ZF_FYVE"/>
    <property type="match status" value="1"/>
</dbReference>
<dbReference type="PROSITE" id="PS50916">
    <property type="entry name" value="RABBD"/>
    <property type="match status" value="1"/>
</dbReference>
<keyword evidence="18" id="KW-0628">Postsynaptic cell membrane</keyword>
<evidence type="ECO:0000256" key="8">
    <source>
        <dbReference type="ARBA" id="ARBA00022723"/>
    </source>
</evidence>
<dbReference type="FunFam" id="2.60.40.150:FF:000032">
    <property type="entry name" value="Double c2-like domain-containing"/>
    <property type="match status" value="1"/>
</dbReference>
<dbReference type="GO" id="GO:0006887">
    <property type="term" value="P:exocytosis"/>
    <property type="evidence" value="ECO:0007669"/>
    <property type="project" value="TreeGrafter"/>
</dbReference>
<evidence type="ECO:0000256" key="20">
    <source>
        <dbReference type="ARBA" id="ARBA00023329"/>
    </source>
</evidence>
<evidence type="ECO:0000256" key="23">
    <source>
        <dbReference type="ARBA" id="ARBA00066191"/>
    </source>
</evidence>
<evidence type="ECO:0000256" key="15">
    <source>
        <dbReference type="ARBA" id="ARBA00023018"/>
    </source>
</evidence>
<evidence type="ECO:0000256" key="16">
    <source>
        <dbReference type="ARBA" id="ARBA00023121"/>
    </source>
</evidence>
<dbReference type="InterPro" id="IPR011011">
    <property type="entry name" value="Znf_FYVE_PHD"/>
</dbReference>
<keyword evidence="5" id="KW-1003">Cell membrane</keyword>
<keyword evidence="9" id="KW-0677">Repeat</keyword>
<dbReference type="SMART" id="SM00239">
    <property type="entry name" value="C2"/>
    <property type="match status" value="2"/>
</dbReference>
<evidence type="ECO:0000256" key="27">
    <source>
        <dbReference type="SAM" id="MobiDB-lite"/>
    </source>
</evidence>
<dbReference type="OrthoDB" id="270970at2759"/>
<evidence type="ECO:0000256" key="21">
    <source>
        <dbReference type="ARBA" id="ARBA00034100"/>
    </source>
</evidence>
<evidence type="ECO:0000259" key="28">
    <source>
        <dbReference type="PROSITE" id="PS50004"/>
    </source>
</evidence>
<evidence type="ECO:0000256" key="1">
    <source>
        <dbReference type="ARBA" id="ARBA00004170"/>
    </source>
</evidence>
<evidence type="ECO:0000256" key="10">
    <source>
        <dbReference type="ARBA" id="ARBA00022771"/>
    </source>
</evidence>
<dbReference type="CDD" id="cd08384">
    <property type="entry name" value="C2B_Rabphilin_Doc2"/>
    <property type="match status" value="1"/>
</dbReference>
<evidence type="ECO:0000256" key="3">
    <source>
        <dbReference type="ARBA" id="ARBA00004552"/>
    </source>
</evidence>
<comment type="function">
    <text evidence="22">Plays an essential role in docking and fusion steps of regulated exocytosis. At the presynaptic level, RPH3A is recruited by RAB3A to the synaptic vesicle membrane in a GTP-dependent manner where it modulates synaptic vesicle trafficking and calcium-triggered neurotransmitter release. In the post-synaptic compartment, forms a ternary complex with GRIN2A and DLG4 and regulates NMDA receptor stability. Also plays a role in the exocytosis of arginine vasopressin hormone.</text>
</comment>
<feature type="domain" description="FYVE-type" evidence="29">
    <location>
        <begin position="89"/>
        <end position="146"/>
    </location>
</feature>
<sequence length="668" mass="74615">MTDAVVGGSSDRWMCPSDRTMSLRARLPAGWAARGGQPDRQRKSEELTDEEKEIINRVIARAEKMEEMEQERIGRLMTRLEDMRRSVLGDGVNRCILCGEQLGPRGSACVVCEDCKKNVCTKCGVEATNSRPHAIWLCKICSEQREVWKRSGAWFFKGLPKQVLPQPMPVSKNKGPQAPSEPSLSEPPSQDLKLPSRAPTRGRWQQVLTPSLPLCKGQGSSQQRVGSPPHYLPGRALAKSIRSNRVPGQLASSWRDKVKFGCLRGSEGQSSLRANRVPPTASPPLGPPEPARAAAREERGGGYAVPPAREERPARQPPAFPQSPAIPPAPAAPLRQPPQEEEEEDANSYDSDEGTTLGALEFSLLYDQENSSLHCTLIKAKGLKPMDSNGLADPYVKLHLLPGASKSNKLRTKTLRNTRNPVWNETLVYHGITDEDMQRKTLRQAEELGISVCDEDKFGHNEFIGETRVSLKKLKANQKKNFNICLERVIPVSFCEISATVNVEVANKWHVREQVVDRGGDVEERGKILVSLMYSTQQGGLIVGIIRCVHLAAMDANGYSDPFVKLWLKPDMGKKAKHKTQIKKKTLNPEFNEEFFYDIKHSDLAKKSLDISVWDYDIGKSNDYIGGCQLGITAKGERLKHWYECLKNKDKKIERWHTLQNENHIASD</sequence>
<evidence type="ECO:0000313" key="31">
    <source>
        <dbReference type="EMBL" id="NXC71450.1"/>
    </source>
</evidence>
<dbReference type="PROSITE" id="PS50004">
    <property type="entry name" value="C2"/>
    <property type="match status" value="2"/>
</dbReference>
<dbReference type="Gene3D" id="2.60.40.150">
    <property type="entry name" value="C2 domain"/>
    <property type="match status" value="2"/>
</dbReference>
<evidence type="ECO:0000256" key="19">
    <source>
        <dbReference type="ARBA" id="ARBA00023273"/>
    </source>
</evidence>
<keyword evidence="13" id="KW-0832">Ubl conjugation</keyword>
<dbReference type="PANTHER" id="PTHR45729">
    <property type="entry name" value="RABPHILIN, ISOFORM A"/>
    <property type="match status" value="1"/>
</dbReference>
<feature type="region of interest" description="Disordered" evidence="27">
    <location>
        <begin position="165"/>
        <end position="234"/>
    </location>
</feature>
<dbReference type="InterPro" id="IPR028698">
    <property type="entry name" value="FYVE_RPH3A"/>
</dbReference>
<keyword evidence="4" id="KW-0813">Transport</keyword>
<dbReference type="AlphaFoldDB" id="A0A851PUA7"/>
<keyword evidence="10 26" id="KW-0863">Zinc-finger</keyword>
<dbReference type="InterPro" id="IPR017455">
    <property type="entry name" value="Znf_FYVE-rel"/>
</dbReference>
<keyword evidence="19" id="KW-0966">Cell projection</keyword>
<dbReference type="PRINTS" id="PR00360">
    <property type="entry name" value="C2DOMAIN"/>
</dbReference>
<evidence type="ECO:0000256" key="26">
    <source>
        <dbReference type="PROSITE-ProRule" id="PRU00091"/>
    </source>
</evidence>
<dbReference type="PANTHER" id="PTHR45729:SF3">
    <property type="entry name" value="RABPHILIN-3A"/>
    <property type="match status" value="1"/>
</dbReference>
<keyword evidence="32" id="KW-1185">Reference proteome</keyword>
<keyword evidence="12" id="KW-0106">Calcium</keyword>
<dbReference type="GO" id="GO:0031267">
    <property type="term" value="F:small GTPase binding"/>
    <property type="evidence" value="ECO:0007669"/>
    <property type="project" value="InterPro"/>
</dbReference>
<dbReference type="Pfam" id="PF02318">
    <property type="entry name" value="FYVE_2"/>
    <property type="match status" value="1"/>
</dbReference>
<feature type="region of interest" description="Disordered" evidence="27">
    <location>
        <begin position="265"/>
        <end position="354"/>
    </location>
</feature>
<feature type="compositionally biased region" description="Pro residues" evidence="27">
    <location>
        <begin position="315"/>
        <end position="331"/>
    </location>
</feature>
<comment type="subcellular location">
    <subcellularLocation>
        <location evidence="3">Cell projection</location>
        <location evidence="3">Dendritic spine</location>
    </subcellularLocation>
    <subcellularLocation>
        <location evidence="2">Cytoplasmic vesicle</location>
        <location evidence="2">Secretory vesicle</location>
        <location evidence="2">Synaptic vesicle membrane</location>
    </subcellularLocation>
    <subcellularLocation>
        <location evidence="1">Membrane</location>
        <topology evidence="1">Peripheral membrane protein</topology>
    </subcellularLocation>
    <subcellularLocation>
        <location evidence="21">Postsynaptic cell membrane</location>
    </subcellularLocation>
</comment>
<proteinExistence type="predicted"/>
<evidence type="ECO:0000256" key="13">
    <source>
        <dbReference type="ARBA" id="ARBA00022843"/>
    </source>
</evidence>
<dbReference type="Proteomes" id="UP000657035">
    <property type="component" value="Unassembled WGS sequence"/>
</dbReference>
<evidence type="ECO:0000256" key="4">
    <source>
        <dbReference type="ARBA" id="ARBA00022448"/>
    </source>
</evidence>
<feature type="domain" description="C2" evidence="28">
    <location>
        <begin position="356"/>
        <end position="484"/>
    </location>
</feature>
<dbReference type="InterPro" id="IPR001565">
    <property type="entry name" value="Synaptotagmin"/>
</dbReference>
<dbReference type="GO" id="GO:0006886">
    <property type="term" value="P:intracellular protein transport"/>
    <property type="evidence" value="ECO:0007669"/>
    <property type="project" value="InterPro"/>
</dbReference>
<dbReference type="SUPFAM" id="SSF49562">
    <property type="entry name" value="C2 domain (Calcium/lipid-binding domain, CaLB)"/>
    <property type="match status" value="2"/>
</dbReference>
<dbReference type="InterPro" id="IPR041282">
    <property type="entry name" value="FYVE_2"/>
</dbReference>
<dbReference type="InterPro" id="IPR010911">
    <property type="entry name" value="Rab_BD"/>
</dbReference>
<evidence type="ECO:0000256" key="5">
    <source>
        <dbReference type="ARBA" id="ARBA00022475"/>
    </source>
</evidence>
<dbReference type="FunFam" id="3.30.40.10:FF:000182">
    <property type="entry name" value="rabphilin-3A isoform X1"/>
    <property type="match status" value="1"/>
</dbReference>
<evidence type="ECO:0000256" key="7">
    <source>
        <dbReference type="ARBA" id="ARBA00022553"/>
    </source>
</evidence>
<dbReference type="GO" id="GO:0017158">
    <property type="term" value="P:regulation of calcium ion-dependent exocytosis"/>
    <property type="evidence" value="ECO:0007669"/>
    <property type="project" value="TreeGrafter"/>
</dbReference>
<feature type="compositionally biased region" description="Pro residues" evidence="27">
    <location>
        <begin position="280"/>
        <end position="290"/>
    </location>
</feature>
<evidence type="ECO:0000313" key="32">
    <source>
        <dbReference type="Proteomes" id="UP000657035"/>
    </source>
</evidence>
<dbReference type="EMBL" id="WBMU01001685">
    <property type="protein sequence ID" value="NXC71450.1"/>
    <property type="molecule type" value="Genomic_DNA"/>
</dbReference>
<dbReference type="GO" id="GO:0008289">
    <property type="term" value="F:lipid binding"/>
    <property type="evidence" value="ECO:0007669"/>
    <property type="project" value="UniProtKB-KW"/>
</dbReference>
<keyword evidence="7" id="KW-0597">Phosphoprotein</keyword>
<comment type="caution">
    <text evidence="31">The sequence shown here is derived from an EMBL/GenBank/DDBJ whole genome shotgun (WGS) entry which is preliminary data.</text>
</comment>
<dbReference type="GO" id="GO:0043197">
    <property type="term" value="C:dendritic spine"/>
    <property type="evidence" value="ECO:0007669"/>
    <property type="project" value="UniProtKB-SubCell"/>
</dbReference>
<dbReference type="InterPro" id="IPR043566">
    <property type="entry name" value="Rabphilin/DOC2/Noc2"/>
</dbReference>
<evidence type="ECO:0000256" key="6">
    <source>
        <dbReference type="ARBA" id="ARBA00022481"/>
    </source>
</evidence>
<dbReference type="GO" id="GO:0045211">
    <property type="term" value="C:postsynaptic membrane"/>
    <property type="evidence" value="ECO:0007669"/>
    <property type="project" value="UniProtKB-SubCell"/>
</dbReference>
<comment type="subunit">
    <text evidence="23">Interacts with RAB3B, RAB3C, RAB3D, RAB8A, RAB27A and RAB27B. Interacts with RAB3A; this interaction recruits RPH3A to synaptic vesicules. Interacts (via C2B domain) with SNAP25. Interacts with deubiquitinating enzyme CAND1; this interaction results in the deubiquitination of RPH3A. Interacts with GRIN2A and DLG4; this ternary complex regulates NMDA receptor composition at postsynaptic membranes. Interacts with SNCA.</text>
</comment>
<accession>A0A851PUA7</accession>
<evidence type="ECO:0000256" key="14">
    <source>
        <dbReference type="ARBA" id="ARBA00022927"/>
    </source>
</evidence>
<dbReference type="CDD" id="cd04035">
    <property type="entry name" value="C2A_Rabphilin_Doc2"/>
    <property type="match status" value="1"/>
</dbReference>
<evidence type="ECO:0000256" key="22">
    <source>
        <dbReference type="ARBA" id="ARBA00060345"/>
    </source>
</evidence>
<feature type="compositionally biased region" description="Low complexity" evidence="27">
    <location>
        <begin position="180"/>
        <end position="189"/>
    </location>
</feature>
<feature type="domain" description="RabBD" evidence="30">
    <location>
        <begin position="41"/>
        <end position="158"/>
    </location>
</feature>
<dbReference type="InterPro" id="IPR047022">
    <property type="entry name" value="Rabphilin_Doc2_C2A"/>
</dbReference>
<dbReference type="GO" id="GO:0098850">
    <property type="term" value="C:extrinsic component of synaptic vesicle membrane"/>
    <property type="evidence" value="ECO:0007669"/>
    <property type="project" value="TreeGrafter"/>
</dbReference>
<dbReference type="GO" id="GO:0061669">
    <property type="term" value="P:spontaneous neurotransmitter secretion"/>
    <property type="evidence" value="ECO:0007669"/>
    <property type="project" value="TreeGrafter"/>
</dbReference>
<evidence type="ECO:0000256" key="17">
    <source>
        <dbReference type="ARBA" id="ARBA00023136"/>
    </source>
</evidence>
<reference evidence="31" key="1">
    <citation type="submission" date="2019-09" db="EMBL/GenBank/DDBJ databases">
        <title>Bird 10,000 Genomes (B10K) Project - Family phase.</title>
        <authorList>
            <person name="Zhang G."/>
        </authorList>
    </citation>
    <scope>NUCLEOTIDE SEQUENCE</scope>
    <source>
        <strain evidence="31">B10K-CU-031-38</strain>
    </source>
</reference>
<evidence type="ECO:0000256" key="25">
    <source>
        <dbReference type="ARBA" id="ARBA00075517"/>
    </source>
</evidence>
<evidence type="ECO:0000256" key="12">
    <source>
        <dbReference type="ARBA" id="ARBA00022837"/>
    </source>
</evidence>
<dbReference type="GO" id="GO:0008270">
    <property type="term" value="F:zinc ion binding"/>
    <property type="evidence" value="ECO:0007669"/>
    <property type="project" value="UniProtKB-KW"/>
</dbReference>
<keyword evidence="17" id="KW-0472">Membrane</keyword>
<name>A0A851PUA7_ANHAN</name>
<evidence type="ECO:0000256" key="2">
    <source>
        <dbReference type="ARBA" id="ARBA00004432"/>
    </source>
</evidence>
<evidence type="ECO:0000256" key="24">
    <source>
        <dbReference type="ARBA" id="ARBA00074062"/>
    </source>
</evidence>